<accession>E6SBY1</accession>
<organism evidence="2 3">
    <name type="scientific">Intrasporangium calvum (strain ATCC 23552 / DSM 43043 / JCM 3097 / NBRC 12989 / NCIMB 10167 / NRRL B-3866 / 7 KIP)</name>
    <dbReference type="NCBI Taxonomy" id="710696"/>
    <lineage>
        <taxon>Bacteria</taxon>
        <taxon>Bacillati</taxon>
        <taxon>Actinomycetota</taxon>
        <taxon>Actinomycetes</taxon>
        <taxon>Micrococcales</taxon>
        <taxon>Intrasporangiaceae</taxon>
        <taxon>Intrasporangium</taxon>
    </lineage>
</organism>
<dbReference type="Gene3D" id="3.30.1540.10">
    <property type="entry name" value="formyl-coa transferase, domain 3"/>
    <property type="match status" value="1"/>
</dbReference>
<protein>
    <submittedName>
        <fullName evidence="2">L-carnitine dehydratase/bile acid-inducible protein F</fullName>
    </submittedName>
</protein>
<keyword evidence="1" id="KW-0808">Transferase</keyword>
<dbReference type="PANTHER" id="PTHR48207:SF4">
    <property type="entry name" value="BLL6097 PROTEIN"/>
    <property type="match status" value="1"/>
</dbReference>
<dbReference type="RefSeq" id="WP_013493833.1">
    <property type="nucleotide sequence ID" value="NC_014830.1"/>
</dbReference>
<dbReference type="HOGENOM" id="CLU_033975_0_0_11"/>
<evidence type="ECO:0000313" key="2">
    <source>
        <dbReference type="EMBL" id="ADU49521.1"/>
    </source>
</evidence>
<dbReference type="Proteomes" id="UP000008914">
    <property type="component" value="Chromosome"/>
</dbReference>
<dbReference type="AlphaFoldDB" id="E6SBY1"/>
<dbReference type="InterPro" id="IPR050483">
    <property type="entry name" value="CoA-transferase_III_domain"/>
</dbReference>
<dbReference type="PANTHER" id="PTHR48207">
    <property type="entry name" value="SUCCINATE--HYDROXYMETHYLGLUTARATE COA-TRANSFERASE"/>
    <property type="match status" value="1"/>
</dbReference>
<evidence type="ECO:0000256" key="1">
    <source>
        <dbReference type="ARBA" id="ARBA00022679"/>
    </source>
</evidence>
<name>E6SBY1_INTC7</name>
<keyword evidence="3" id="KW-1185">Reference proteome</keyword>
<evidence type="ECO:0000313" key="3">
    <source>
        <dbReference type="Proteomes" id="UP000008914"/>
    </source>
</evidence>
<dbReference type="EMBL" id="CP002343">
    <property type="protein sequence ID" value="ADU49521.1"/>
    <property type="molecule type" value="Genomic_DNA"/>
</dbReference>
<dbReference type="GO" id="GO:0008410">
    <property type="term" value="F:CoA-transferase activity"/>
    <property type="evidence" value="ECO:0007669"/>
    <property type="project" value="TreeGrafter"/>
</dbReference>
<dbReference type="SUPFAM" id="SSF89796">
    <property type="entry name" value="CoA-transferase family III (CaiB/BaiF)"/>
    <property type="match status" value="1"/>
</dbReference>
<dbReference type="STRING" id="710696.Intca_3031"/>
<dbReference type="KEGG" id="ica:Intca_3031"/>
<gene>
    <name evidence="2" type="ordered locus">Intca_3031</name>
</gene>
<dbReference type="OrthoDB" id="9797653at2"/>
<dbReference type="eggNOG" id="COG1804">
    <property type="taxonomic scope" value="Bacteria"/>
</dbReference>
<proteinExistence type="predicted"/>
<dbReference type="InterPro" id="IPR003673">
    <property type="entry name" value="CoA-Trfase_fam_III"/>
</dbReference>
<dbReference type="Pfam" id="PF02515">
    <property type="entry name" value="CoA_transf_3"/>
    <property type="match status" value="1"/>
</dbReference>
<reference evidence="2 3" key="1">
    <citation type="journal article" date="2010" name="Stand. Genomic Sci.">
        <title>Complete genome sequence of Intrasporangium calvum type strain (7 KIP).</title>
        <authorList>
            <person name="Del Rio T.G."/>
            <person name="Chertkov O."/>
            <person name="Yasawong M."/>
            <person name="Lucas S."/>
            <person name="Deshpande S."/>
            <person name="Cheng J.F."/>
            <person name="Detter C."/>
            <person name="Tapia R."/>
            <person name="Han C."/>
            <person name="Goodwin L."/>
            <person name="Pitluck S."/>
            <person name="Liolios K."/>
            <person name="Ivanova N."/>
            <person name="Mavromatis K."/>
            <person name="Pati A."/>
            <person name="Chen A."/>
            <person name="Palaniappan K."/>
            <person name="Land M."/>
            <person name="Hauser L."/>
            <person name="Chang Y.J."/>
            <person name="Jeffries C.D."/>
            <person name="Rohde M."/>
            <person name="Pukall R."/>
            <person name="Sikorski J."/>
            <person name="Goker M."/>
            <person name="Woyke T."/>
            <person name="Bristow J."/>
            <person name="Eisen J.A."/>
            <person name="Markowitz V."/>
            <person name="Hugenholtz P."/>
            <person name="Kyrpides N.C."/>
            <person name="Klenk H.P."/>
            <person name="Lapidus A."/>
        </authorList>
    </citation>
    <scope>NUCLEOTIDE SEQUENCE [LARGE SCALE GENOMIC DNA]</scope>
    <source>
        <strain evidence="3">ATCC 23552 / DSM 43043 / JCM 3097 / NBRC 12989 / 7 KIP</strain>
    </source>
</reference>
<dbReference type="InterPro" id="IPR044855">
    <property type="entry name" value="CoA-Trfase_III_dom3_sf"/>
</dbReference>
<dbReference type="InterPro" id="IPR023606">
    <property type="entry name" value="CoA-Trfase_III_dom_1_sf"/>
</dbReference>
<sequence length="391" mass="41198">MSSAEAASRRPLTGVVVVDLSQVLAGPLCTMILADLGADVIKVEPPQGDQSRTSLGTRIGDDSAAFLAVNRNKRSVELDLSTATGRAALHGLVAEADIVVENFRPGVAERLGAGYEQLSAINPGLVYGSVTGFGAQGPYANRAGLDLVVQAMTGLMSVTGEQGGRPVKNGPPVADLASGLYLTIGVLAALHERDATGVGQKVATSLYESALSLAVWETAELWATGEQPGPLGSAHRMAAPYQALRTSDGYVVVAATNARFWRRLCDIVGRPELADDPRFATNADRLAHRGDLSALLEAELERRPTTEWVDELVAAGVPAGPLQDYAQALRDPHTLATGMVVEAPHPDAGTLRMLGSPLHLSSADFRLDRLPPRLGEHTAQVLREYGIEPPS</sequence>
<dbReference type="Gene3D" id="3.40.50.10540">
    <property type="entry name" value="Crotonobetainyl-coa:carnitine coa-transferase, domain 1"/>
    <property type="match status" value="1"/>
</dbReference>